<comment type="similarity">
    <text evidence="1 6">Belongs to the cytochrome P450 family.</text>
</comment>
<dbReference type="InterPro" id="IPR036396">
    <property type="entry name" value="Cyt_P450_sf"/>
</dbReference>
<dbReference type="SUPFAM" id="SSF48264">
    <property type="entry name" value="Cytochrome P450"/>
    <property type="match status" value="1"/>
</dbReference>
<dbReference type="InterPro" id="IPR002401">
    <property type="entry name" value="Cyt_P450_E_grp-I"/>
</dbReference>
<sequence>MAFVIGLLSTLVGIISVYLLAEILHRKSRGRLPPGPRGYPLVGNIWGLPAEDIPQWIYWLQHKTKYGPISSVTVMGQNLVIVNDAEIAHELLQKRSAIHSSRPKFTLAGEMVGWEQGLVFQTYSETFRAYRKAMQPGFGSHLAVKQFDSLQELECRRFLLRTLRDPANFVQHIQTEGATIILDISYGYRVDPFKPDHFVRSIGTALDEFAIAAQPGTWLVDIFPILKHVPSWCPGAGFKRSAAVWRERAVDLTSRPYAFAKAQFQSGKYRNSFLANIFENGIPEPGSQAETIAKWTAVSLFAAGVETTVSTVECFFLAMAMSPEIQRRAQEEIDRVVGSDRLPTVADRPRLPYIEAILKETLRWHQVAPMAAPHVSTADDYWEGYLIPKGSLILPNVWAMAHDPDVYPDPMTFNPDRFLGDNPAPDPRTVVFGFGRRICPGRFFVDNTVFLDMAQALAVFDISNATRDGVPVVTPEFTPGVVSHPQPFQCDIKVRSSKHESLILSVEKEHSWEPSDAEALQSIVGDI</sequence>
<keyword evidence="2 5" id="KW-0479">Metal-binding</keyword>
<dbReference type="PANTHER" id="PTHR46300:SF12">
    <property type="entry name" value="P450, PUTATIVE (EUROFUNG)-RELATED"/>
    <property type="match status" value="1"/>
</dbReference>
<evidence type="ECO:0000256" key="3">
    <source>
        <dbReference type="ARBA" id="ARBA00023002"/>
    </source>
</evidence>
<keyword evidence="4 5" id="KW-0408">Iron</keyword>
<dbReference type="Pfam" id="PF00067">
    <property type="entry name" value="p450"/>
    <property type="match status" value="1"/>
</dbReference>
<proteinExistence type="inferred from homology"/>
<dbReference type="GO" id="GO:0005506">
    <property type="term" value="F:iron ion binding"/>
    <property type="evidence" value="ECO:0007669"/>
    <property type="project" value="InterPro"/>
</dbReference>
<evidence type="ECO:0000313" key="8">
    <source>
        <dbReference type="Proteomes" id="UP001146351"/>
    </source>
</evidence>
<dbReference type="OrthoDB" id="2789670at2759"/>
<dbReference type="InterPro" id="IPR001128">
    <property type="entry name" value="Cyt_P450"/>
</dbReference>
<dbReference type="Proteomes" id="UP001146351">
    <property type="component" value="Unassembled WGS sequence"/>
</dbReference>
<keyword evidence="3 6" id="KW-0560">Oxidoreductase</keyword>
<dbReference type="InterPro" id="IPR017972">
    <property type="entry name" value="Cyt_P450_CS"/>
</dbReference>
<evidence type="ECO:0000313" key="7">
    <source>
        <dbReference type="EMBL" id="KAJ5171869.1"/>
    </source>
</evidence>
<comment type="caution">
    <text evidence="7">The sequence shown here is derived from an EMBL/GenBank/DDBJ whole genome shotgun (WGS) entry which is preliminary data.</text>
</comment>
<keyword evidence="8" id="KW-1185">Reference proteome</keyword>
<dbReference type="EMBL" id="JAPQKO010000003">
    <property type="protein sequence ID" value="KAJ5171869.1"/>
    <property type="molecule type" value="Genomic_DNA"/>
</dbReference>
<accession>A0A9W9I7N8</accession>
<protein>
    <recommendedName>
        <fullName evidence="9">Cytochrome P450</fullName>
    </recommendedName>
</protein>
<evidence type="ECO:0000256" key="5">
    <source>
        <dbReference type="PIRSR" id="PIRSR602401-1"/>
    </source>
</evidence>
<dbReference type="InterPro" id="IPR050364">
    <property type="entry name" value="Cytochrome_P450_fung"/>
</dbReference>
<evidence type="ECO:0000256" key="6">
    <source>
        <dbReference type="RuleBase" id="RU000461"/>
    </source>
</evidence>
<dbReference type="PRINTS" id="PR00385">
    <property type="entry name" value="P450"/>
</dbReference>
<organism evidence="7 8">
    <name type="scientific">Penicillium capsulatum</name>
    <dbReference type="NCBI Taxonomy" id="69766"/>
    <lineage>
        <taxon>Eukaryota</taxon>
        <taxon>Fungi</taxon>
        <taxon>Dikarya</taxon>
        <taxon>Ascomycota</taxon>
        <taxon>Pezizomycotina</taxon>
        <taxon>Eurotiomycetes</taxon>
        <taxon>Eurotiomycetidae</taxon>
        <taxon>Eurotiales</taxon>
        <taxon>Aspergillaceae</taxon>
        <taxon>Penicillium</taxon>
    </lineage>
</organism>
<gene>
    <name evidence="7" type="ORF">N7492_004462</name>
</gene>
<evidence type="ECO:0000256" key="2">
    <source>
        <dbReference type="ARBA" id="ARBA00022723"/>
    </source>
</evidence>
<reference evidence="7" key="2">
    <citation type="journal article" date="2023" name="IMA Fungus">
        <title>Comparative genomic study of the Penicillium genus elucidates a diverse pangenome and 15 lateral gene transfer events.</title>
        <authorList>
            <person name="Petersen C."/>
            <person name="Sorensen T."/>
            <person name="Nielsen M.R."/>
            <person name="Sondergaard T.E."/>
            <person name="Sorensen J.L."/>
            <person name="Fitzpatrick D.A."/>
            <person name="Frisvad J.C."/>
            <person name="Nielsen K.L."/>
        </authorList>
    </citation>
    <scope>NUCLEOTIDE SEQUENCE</scope>
    <source>
        <strain evidence="7">IBT 21917</strain>
    </source>
</reference>
<dbReference type="PANTHER" id="PTHR46300">
    <property type="entry name" value="P450, PUTATIVE (EUROFUNG)-RELATED-RELATED"/>
    <property type="match status" value="1"/>
</dbReference>
<dbReference type="GO" id="GO:0043386">
    <property type="term" value="P:mycotoxin biosynthetic process"/>
    <property type="evidence" value="ECO:0007669"/>
    <property type="project" value="UniProtKB-ARBA"/>
</dbReference>
<keyword evidence="6" id="KW-0503">Monooxygenase</keyword>
<evidence type="ECO:0008006" key="9">
    <source>
        <dbReference type="Google" id="ProtNLM"/>
    </source>
</evidence>
<dbReference type="GO" id="GO:0020037">
    <property type="term" value="F:heme binding"/>
    <property type="evidence" value="ECO:0007669"/>
    <property type="project" value="InterPro"/>
</dbReference>
<comment type="cofactor">
    <cofactor evidence="5">
        <name>heme</name>
        <dbReference type="ChEBI" id="CHEBI:30413"/>
    </cofactor>
</comment>
<dbReference type="GO" id="GO:0004497">
    <property type="term" value="F:monooxygenase activity"/>
    <property type="evidence" value="ECO:0007669"/>
    <property type="project" value="UniProtKB-KW"/>
</dbReference>
<dbReference type="Gene3D" id="1.10.630.10">
    <property type="entry name" value="Cytochrome P450"/>
    <property type="match status" value="1"/>
</dbReference>
<name>A0A9W9I7N8_9EURO</name>
<dbReference type="PROSITE" id="PS00086">
    <property type="entry name" value="CYTOCHROME_P450"/>
    <property type="match status" value="1"/>
</dbReference>
<dbReference type="GO" id="GO:0016705">
    <property type="term" value="F:oxidoreductase activity, acting on paired donors, with incorporation or reduction of molecular oxygen"/>
    <property type="evidence" value="ECO:0007669"/>
    <property type="project" value="InterPro"/>
</dbReference>
<dbReference type="CDD" id="cd11065">
    <property type="entry name" value="CYP64-like"/>
    <property type="match status" value="1"/>
</dbReference>
<dbReference type="PRINTS" id="PR00463">
    <property type="entry name" value="EP450I"/>
</dbReference>
<reference evidence="7" key="1">
    <citation type="submission" date="2022-11" db="EMBL/GenBank/DDBJ databases">
        <authorList>
            <person name="Petersen C."/>
        </authorList>
    </citation>
    <scope>NUCLEOTIDE SEQUENCE</scope>
    <source>
        <strain evidence="7">IBT 21917</strain>
    </source>
</reference>
<evidence type="ECO:0000256" key="1">
    <source>
        <dbReference type="ARBA" id="ARBA00010617"/>
    </source>
</evidence>
<keyword evidence="5 6" id="KW-0349">Heme</keyword>
<evidence type="ECO:0000256" key="4">
    <source>
        <dbReference type="ARBA" id="ARBA00023004"/>
    </source>
</evidence>
<dbReference type="AlphaFoldDB" id="A0A9W9I7N8"/>
<feature type="binding site" description="axial binding residue" evidence="5">
    <location>
        <position position="439"/>
    </location>
    <ligand>
        <name>heme</name>
        <dbReference type="ChEBI" id="CHEBI:30413"/>
    </ligand>
    <ligandPart>
        <name>Fe</name>
        <dbReference type="ChEBI" id="CHEBI:18248"/>
    </ligandPart>
</feature>